<name>A0A6L6GHP1_9GAMM</name>
<reference evidence="1 2" key="1">
    <citation type="submission" date="2019-11" db="EMBL/GenBank/DDBJ databases">
        <authorList>
            <person name="An D."/>
        </authorList>
    </citation>
    <scope>NUCLEOTIDE SEQUENCE [LARGE SCALE GENOMIC DNA]</scope>
    <source>
        <strain evidence="1 2">YIM 103518</strain>
    </source>
</reference>
<dbReference type="RefSeq" id="WP_002125021.1">
    <property type="nucleotide sequence ID" value="NZ_WLYL01000091.1"/>
</dbReference>
<evidence type="ECO:0000313" key="1">
    <source>
        <dbReference type="EMBL" id="MTD12323.1"/>
    </source>
</evidence>
<accession>A0A6L6GHP1</accession>
<evidence type="ECO:0000313" key="2">
    <source>
        <dbReference type="Proteomes" id="UP000473854"/>
    </source>
</evidence>
<dbReference type="AlphaFoldDB" id="A0A6L6GHP1"/>
<dbReference type="Proteomes" id="UP000473854">
    <property type="component" value="Unassembled WGS sequence"/>
</dbReference>
<protein>
    <submittedName>
        <fullName evidence="1">Uncharacterized protein</fullName>
    </submittedName>
</protein>
<dbReference type="GeneID" id="45419926"/>
<proteinExistence type="predicted"/>
<comment type="caution">
    <text evidence="1">The sequence shown here is derived from an EMBL/GenBank/DDBJ whole genome shotgun (WGS) entry which is preliminary data.</text>
</comment>
<organism evidence="1 2">
    <name type="scientific">Acinetobacter faecalis</name>
    <dbReference type="NCBI Taxonomy" id="2665161"/>
    <lineage>
        <taxon>Bacteria</taxon>
        <taxon>Pseudomonadati</taxon>
        <taxon>Pseudomonadota</taxon>
        <taxon>Gammaproteobacteria</taxon>
        <taxon>Moraxellales</taxon>
        <taxon>Moraxellaceae</taxon>
        <taxon>Acinetobacter</taxon>
    </lineage>
</organism>
<gene>
    <name evidence="1" type="ORF">GIX10_13155</name>
</gene>
<sequence length="111" mass="13348">MKIGIFWYWNNQVIGIAHSFNITKADSIGLIDSPYTHIEYWITLQEKYSELQNYEYEQIPRGRVIFDTNKEKSIIYLDKTLLYKSKINKVYDFFNLNPEQSVLKKDSHYQI</sequence>
<dbReference type="EMBL" id="WLYL01000091">
    <property type="protein sequence ID" value="MTD12323.1"/>
    <property type="molecule type" value="Genomic_DNA"/>
</dbReference>